<reference evidence="1" key="1">
    <citation type="submission" date="2005-09" db="EMBL/GenBank/DDBJ databases">
        <title>Annotation of Vibrio cholerae MO10.</title>
        <authorList>
            <person name="Colwell R."/>
            <person name="Grim C.J."/>
            <person name="Young S."/>
            <person name="Jaffe D."/>
            <person name="Gnerre S."/>
            <person name="Berlin A."/>
            <person name="Heiman D."/>
            <person name="Hepburn T."/>
            <person name="Shea T."/>
            <person name="Sykes S."/>
            <person name="Yandava C."/>
            <person name="Alvarado L."/>
            <person name="Kodira C."/>
            <person name="Borodovsky M."/>
            <person name="Heidelberg J."/>
            <person name="Lander E."/>
            <person name="Galagan J."/>
            <person name="Nusbaum C."/>
            <person name="Birren B."/>
        </authorList>
    </citation>
    <scope>NUCLEOTIDE SEQUENCE [LARGE SCALE GENOMIC DNA]</scope>
    <source>
        <strain evidence="1">MO10</strain>
    </source>
</reference>
<gene>
    <name evidence="1" type="ORF">VchoM_02885</name>
</gene>
<evidence type="ECO:0000313" key="1">
    <source>
        <dbReference type="EMBL" id="EET24857.1"/>
    </source>
</evidence>
<dbReference type="HOGENOM" id="CLU_2959597_0_0_6"/>
<name>A0A0X1L2Y8_VIBCO</name>
<dbReference type="AlphaFoldDB" id="A0A0X1L2Y8"/>
<accession>A0A0X1L2Y8</accession>
<sequence length="59" mass="6442">MSIVFAVEFSNTVLTSSGLDCGSVNTHVTPKSLTVWRIPDMRAGIAAQNIGKHREIQRT</sequence>
<organism evidence="1">
    <name type="scientific">Vibrio cholerae (strain MO10)</name>
    <dbReference type="NCBI Taxonomy" id="345072"/>
    <lineage>
        <taxon>Bacteria</taxon>
        <taxon>Pseudomonadati</taxon>
        <taxon>Pseudomonadota</taxon>
        <taxon>Gammaproteobacteria</taxon>
        <taxon>Vibrionales</taxon>
        <taxon>Vibrionaceae</taxon>
        <taxon>Vibrio</taxon>
    </lineage>
</organism>
<proteinExistence type="predicted"/>
<protein>
    <submittedName>
        <fullName evidence="1">Uncharacterized protein</fullName>
    </submittedName>
</protein>
<reference evidence="1" key="2">
    <citation type="submission" date="2008-07" db="EMBL/GenBank/DDBJ databases">
        <authorList>
            <consortium name="Broad Institute Genome Sequencing Platform"/>
            <person name="Colwell R."/>
            <person name="Grim C.J."/>
            <person name="Young S."/>
            <person name="Jaffe D."/>
            <person name="Gnerre S."/>
            <person name="Berlin A."/>
            <person name="Heiman D."/>
            <person name="Hepburn T."/>
            <person name="Shea T."/>
            <person name="Sykes S."/>
            <person name="Alvarado L."/>
            <person name="Kodira C."/>
            <person name="Heidelberg J."/>
            <person name="Lander E."/>
            <person name="Galagan J."/>
            <person name="Nusbaum C."/>
            <person name="Birren B."/>
        </authorList>
    </citation>
    <scope>NUCLEOTIDE SEQUENCE [LARGE SCALE GENOMIC DNA]</scope>
    <source>
        <strain evidence="1">MO10</strain>
    </source>
</reference>
<dbReference type="EMBL" id="DS990138">
    <property type="protein sequence ID" value="EET24857.1"/>
    <property type="molecule type" value="Genomic_DNA"/>
</dbReference>
<dbReference type="Proteomes" id="UP000004687">
    <property type="component" value="Unassembled WGS sequence"/>
</dbReference>